<dbReference type="InterPro" id="IPR036388">
    <property type="entry name" value="WH-like_DNA-bd_sf"/>
</dbReference>
<dbReference type="InterPro" id="IPR001387">
    <property type="entry name" value="Cro/C1-type_HTH"/>
</dbReference>
<accession>A0A4R4RL36</accession>
<keyword evidence="5" id="KW-1185">Reference proteome</keyword>
<feature type="compositionally biased region" description="Basic and acidic residues" evidence="2">
    <location>
        <begin position="17"/>
        <end position="30"/>
    </location>
</feature>
<comment type="similarity">
    <text evidence="1">Belongs to the ROK (NagC/XylR) family.</text>
</comment>
<dbReference type="InterPro" id="IPR043129">
    <property type="entry name" value="ATPase_NBD"/>
</dbReference>
<dbReference type="SUPFAM" id="SSF53067">
    <property type="entry name" value="Actin-like ATPase domain"/>
    <property type="match status" value="1"/>
</dbReference>
<dbReference type="InterPro" id="IPR000600">
    <property type="entry name" value="ROK"/>
</dbReference>
<dbReference type="PROSITE" id="PS50943">
    <property type="entry name" value="HTH_CROC1"/>
    <property type="match status" value="1"/>
</dbReference>
<evidence type="ECO:0000256" key="1">
    <source>
        <dbReference type="ARBA" id="ARBA00006479"/>
    </source>
</evidence>
<dbReference type="EMBL" id="SMKL01000031">
    <property type="protein sequence ID" value="TDC50368.1"/>
    <property type="molecule type" value="Genomic_DNA"/>
</dbReference>
<name>A0A4R4RL36_9ACTN</name>
<dbReference type="OrthoDB" id="9815677at2"/>
<comment type="caution">
    <text evidence="4">The sequence shown here is derived from an EMBL/GenBank/DDBJ whole genome shotgun (WGS) entry which is preliminary data.</text>
</comment>
<dbReference type="PANTHER" id="PTHR18964">
    <property type="entry name" value="ROK (REPRESSOR, ORF, KINASE) FAMILY"/>
    <property type="match status" value="1"/>
</dbReference>
<dbReference type="Gene3D" id="1.10.10.10">
    <property type="entry name" value="Winged helix-like DNA-binding domain superfamily/Winged helix DNA-binding domain"/>
    <property type="match status" value="1"/>
</dbReference>
<dbReference type="Pfam" id="PF00480">
    <property type="entry name" value="ROK"/>
    <property type="match status" value="1"/>
</dbReference>
<dbReference type="PANTHER" id="PTHR18964:SF149">
    <property type="entry name" value="BIFUNCTIONAL UDP-N-ACETYLGLUCOSAMINE 2-EPIMERASE_N-ACETYLMANNOSAMINE KINASE"/>
    <property type="match status" value="1"/>
</dbReference>
<dbReference type="AlphaFoldDB" id="A0A4R4RL36"/>
<dbReference type="SUPFAM" id="SSF46785">
    <property type="entry name" value="Winged helix' DNA-binding domain"/>
    <property type="match status" value="1"/>
</dbReference>
<sequence>MAPSGRRRSPGGGQARQRKDPVVMPRDDSFPHVSNELQRTEESSRRGQILRLLRAEPGLTRIEVARRTGLSATTITRVVAPLVADGSVTEKGKVSRLGTGRPGTEISIVPTSHYVVGVHIGAGSVRVGIVDLLGVSHWQSGFDFEPHQDADVVLDRVAVSVTQLIADTGVDRSRLLGMGVAVPGPVDSGHRRLLLTINLPWRDVPVADRLERMVGLPVVVDHNVRSMALAEAHFGAGKGLRSVAFIYLRMGLGAGLVVEGQAFQGGVHGAIEIGHLRVAEGGEKCICGGVGCLETVLSERSLRTALDDLELPSDVSNPFVALLSAAEADPAVAAHAEMMTKRFATGLSALVNLLNPELILLGGFLSAVPEEFVGRLTEATREAVFPIIRPTVQLARSDLGLDAGVYGGATVALDQFFYN</sequence>
<organism evidence="4 5">
    <name type="scientific">Jiangella ureilytica</name>
    <dbReference type="NCBI Taxonomy" id="2530374"/>
    <lineage>
        <taxon>Bacteria</taxon>
        <taxon>Bacillati</taxon>
        <taxon>Actinomycetota</taxon>
        <taxon>Actinomycetes</taxon>
        <taxon>Jiangellales</taxon>
        <taxon>Jiangellaceae</taxon>
        <taxon>Jiangella</taxon>
    </lineage>
</organism>
<feature type="region of interest" description="Disordered" evidence="2">
    <location>
        <begin position="1"/>
        <end position="45"/>
    </location>
</feature>
<feature type="domain" description="HTH cro/C1-type" evidence="3">
    <location>
        <begin position="50"/>
        <end position="77"/>
    </location>
</feature>
<evidence type="ECO:0000313" key="5">
    <source>
        <dbReference type="Proteomes" id="UP000295621"/>
    </source>
</evidence>
<dbReference type="Pfam" id="PF13412">
    <property type="entry name" value="HTH_24"/>
    <property type="match status" value="1"/>
</dbReference>
<dbReference type="Proteomes" id="UP000295621">
    <property type="component" value="Unassembled WGS sequence"/>
</dbReference>
<dbReference type="InterPro" id="IPR036390">
    <property type="entry name" value="WH_DNA-bd_sf"/>
</dbReference>
<protein>
    <submittedName>
        <fullName evidence="4">ROK family transcriptional regulator</fullName>
    </submittedName>
</protein>
<evidence type="ECO:0000259" key="3">
    <source>
        <dbReference type="PROSITE" id="PS50943"/>
    </source>
</evidence>
<dbReference type="Gene3D" id="3.30.420.40">
    <property type="match status" value="2"/>
</dbReference>
<dbReference type="CDD" id="cd00093">
    <property type="entry name" value="HTH_XRE"/>
    <property type="match status" value="1"/>
</dbReference>
<evidence type="ECO:0000313" key="4">
    <source>
        <dbReference type="EMBL" id="TDC50368.1"/>
    </source>
</evidence>
<gene>
    <name evidence="4" type="ORF">E1212_15135</name>
</gene>
<reference evidence="4 5" key="1">
    <citation type="submission" date="2019-02" db="EMBL/GenBank/DDBJ databases">
        <title>Draft genome sequences of novel Actinobacteria.</title>
        <authorList>
            <person name="Sahin N."/>
            <person name="Ay H."/>
            <person name="Saygin H."/>
        </authorList>
    </citation>
    <scope>NUCLEOTIDE SEQUENCE [LARGE SCALE GENOMIC DNA]</scope>
    <source>
        <strain evidence="4 5">KC603</strain>
    </source>
</reference>
<evidence type="ECO:0000256" key="2">
    <source>
        <dbReference type="SAM" id="MobiDB-lite"/>
    </source>
</evidence>
<proteinExistence type="inferred from homology"/>